<proteinExistence type="predicted"/>
<gene>
    <name evidence="2" type="ORF">BN988_03272</name>
</gene>
<dbReference type="RefSeq" id="WP_036577900.1">
    <property type="nucleotide sequence ID" value="NZ_CABLBW010000003.1"/>
</dbReference>
<accession>W9AP98</accession>
<evidence type="ECO:0000313" key="2">
    <source>
        <dbReference type="EMBL" id="CDO04707.1"/>
    </source>
</evidence>
<evidence type="ECO:0000313" key="3">
    <source>
        <dbReference type="Proteomes" id="UP000028863"/>
    </source>
</evidence>
<keyword evidence="1" id="KW-0472">Membrane</keyword>
<keyword evidence="1" id="KW-1133">Transmembrane helix</keyword>
<reference evidence="2" key="1">
    <citation type="submission" date="2014-03" db="EMBL/GenBank/DDBJ databases">
        <title>Draft genome sequencing of Oceanobacillus picturae strain S1 isolated from human gut.</title>
        <authorList>
            <person name="Croce O."/>
            <person name="Lagier J.C."/>
            <person name="Raoult D."/>
        </authorList>
    </citation>
    <scope>NUCLEOTIDE SEQUENCE [LARGE SCALE GENOMIC DNA]</scope>
    <source>
        <strain evidence="2">S1</strain>
    </source>
</reference>
<reference evidence="2" key="2">
    <citation type="submission" date="2014-03" db="EMBL/GenBank/DDBJ databases">
        <authorList>
            <person name="Urmite Genomes"/>
        </authorList>
    </citation>
    <scope>NUCLEOTIDE SEQUENCE</scope>
    <source>
        <strain evidence="2">S1</strain>
    </source>
</reference>
<dbReference type="Proteomes" id="UP000028863">
    <property type="component" value="Unassembled WGS sequence"/>
</dbReference>
<organism evidence="2 3">
    <name type="scientific">Oceanobacillus picturae</name>
    <dbReference type="NCBI Taxonomy" id="171693"/>
    <lineage>
        <taxon>Bacteria</taxon>
        <taxon>Bacillati</taxon>
        <taxon>Bacillota</taxon>
        <taxon>Bacilli</taxon>
        <taxon>Bacillales</taxon>
        <taxon>Bacillaceae</taxon>
        <taxon>Oceanobacillus</taxon>
    </lineage>
</organism>
<keyword evidence="3" id="KW-1185">Reference proteome</keyword>
<protein>
    <submittedName>
        <fullName evidence="2">Uncharacterized protein</fullName>
    </submittedName>
</protein>
<dbReference type="AlphaFoldDB" id="W9AP98"/>
<name>W9AP98_9BACI</name>
<feature type="transmembrane region" description="Helical" evidence="1">
    <location>
        <begin position="7"/>
        <end position="31"/>
    </location>
</feature>
<sequence>MNHVISAIYIATSLLMFFIIRVIVMYGEWILPEKPLAYMKMSVYYFPYISLVIGLVYLGIHIHSLRNKNE</sequence>
<dbReference type="EMBL" id="CCAX010000003">
    <property type="protein sequence ID" value="CDO04707.1"/>
    <property type="molecule type" value="Genomic_DNA"/>
</dbReference>
<feature type="transmembrane region" description="Helical" evidence="1">
    <location>
        <begin position="43"/>
        <end position="60"/>
    </location>
</feature>
<evidence type="ECO:0000256" key="1">
    <source>
        <dbReference type="SAM" id="Phobius"/>
    </source>
</evidence>
<keyword evidence="1" id="KW-0812">Transmembrane</keyword>
<comment type="caution">
    <text evidence="2">The sequence shown here is derived from an EMBL/GenBank/DDBJ whole genome shotgun (WGS) entry which is preliminary data.</text>
</comment>